<dbReference type="Pfam" id="PF04194">
    <property type="entry name" value="PDCD2_C"/>
    <property type="match status" value="1"/>
</dbReference>
<dbReference type="Proteomes" id="UP001230268">
    <property type="component" value="Unassembled WGS sequence"/>
</dbReference>
<evidence type="ECO:0000313" key="2">
    <source>
        <dbReference type="EMBL" id="KAK1443843.1"/>
    </source>
</evidence>
<reference evidence="2" key="1">
    <citation type="submission" date="2023-08" db="EMBL/GenBank/DDBJ databases">
        <title>Draft sequence of the Babesia gibsoni genome.</title>
        <authorList>
            <person name="Yamagishi J.Y."/>
            <person name="Xuan X.X."/>
        </authorList>
    </citation>
    <scope>NUCLEOTIDE SEQUENCE</scope>
    <source>
        <strain evidence="2">Azabu</strain>
    </source>
</reference>
<accession>A0AAD8PEF6</accession>
<gene>
    <name evidence="2" type="ORF">BgAZ_207190</name>
</gene>
<feature type="domain" description="Programmed cell death protein 2 C-terminal" evidence="1">
    <location>
        <begin position="207"/>
        <end position="265"/>
    </location>
</feature>
<proteinExistence type="predicted"/>
<dbReference type="GO" id="GO:0005737">
    <property type="term" value="C:cytoplasm"/>
    <property type="evidence" value="ECO:0007669"/>
    <property type="project" value="InterPro"/>
</dbReference>
<name>A0AAD8PEF6_BABGI</name>
<dbReference type="InterPro" id="IPR052815">
    <property type="entry name" value="PDCD2-like_regulator"/>
</dbReference>
<organism evidence="2 3">
    <name type="scientific">Babesia gibsoni</name>
    <dbReference type="NCBI Taxonomy" id="33632"/>
    <lineage>
        <taxon>Eukaryota</taxon>
        <taxon>Sar</taxon>
        <taxon>Alveolata</taxon>
        <taxon>Apicomplexa</taxon>
        <taxon>Aconoidasida</taxon>
        <taxon>Piroplasmida</taxon>
        <taxon>Babesiidae</taxon>
        <taxon>Babesia</taxon>
    </lineage>
</organism>
<comment type="caution">
    <text evidence="2">The sequence shown here is derived from an EMBL/GenBank/DDBJ whole genome shotgun (WGS) entry which is preliminary data.</text>
</comment>
<protein>
    <recommendedName>
        <fullName evidence="1">Programmed cell death protein 2 C-terminal domain-containing protein</fullName>
    </recommendedName>
</protein>
<dbReference type="EMBL" id="JAVEPI010000002">
    <property type="protein sequence ID" value="KAK1443843.1"/>
    <property type="molecule type" value="Genomic_DNA"/>
</dbReference>
<sequence length="266" mass="30306">MAYIAYIRRHKQGENFEPSRDSVLGIKPVLNEPMPFPTNVRCGVCDQDATFLLQLGTSYKETVERVLLVYFCKDHAEESDGWCLYRYSAAVEPKHETKMSAFEEMNSLTSWASGIDFLSPSAATANQLEFDEGSRRIIMEDDFITPMDMHKEKEQANAMFNAYKCRSKEEIDEEDHVDLEYVVRAAGNASSDEDESIAESDEVTMDENLLRFQLYVSARPTAIIRYHWAGEPVTLEGPPNINKNCVNCGGSLVFEFQLLPDLMRHM</sequence>
<evidence type="ECO:0000313" key="3">
    <source>
        <dbReference type="Proteomes" id="UP001230268"/>
    </source>
</evidence>
<dbReference type="PANTHER" id="PTHR46421">
    <property type="entry name" value="PROGRAMMED CELL DEATH PROTEIN 2-LIKE"/>
    <property type="match status" value="1"/>
</dbReference>
<keyword evidence="3" id="KW-1185">Reference proteome</keyword>
<dbReference type="InterPro" id="IPR007320">
    <property type="entry name" value="PDCD2_C"/>
</dbReference>
<dbReference type="PANTHER" id="PTHR46421:SF1">
    <property type="entry name" value="PROGRAMMED CELL DEATH PROTEIN 2-LIKE"/>
    <property type="match status" value="1"/>
</dbReference>
<evidence type="ECO:0000259" key="1">
    <source>
        <dbReference type="Pfam" id="PF04194"/>
    </source>
</evidence>
<dbReference type="AlphaFoldDB" id="A0AAD8PEF6"/>